<dbReference type="PROSITE" id="PS00059">
    <property type="entry name" value="ADH_ZINC"/>
    <property type="match status" value="1"/>
</dbReference>
<protein>
    <recommendedName>
        <fullName evidence="6">Enoyl reductase (ER) domain-containing protein</fullName>
    </recommendedName>
</protein>
<dbReference type="InterPro" id="IPR020843">
    <property type="entry name" value="ER"/>
</dbReference>
<organism evidence="7 8">
    <name type="scientific">Apophysomyces ossiformis</name>
    <dbReference type="NCBI Taxonomy" id="679940"/>
    <lineage>
        <taxon>Eukaryota</taxon>
        <taxon>Fungi</taxon>
        <taxon>Fungi incertae sedis</taxon>
        <taxon>Mucoromycota</taxon>
        <taxon>Mucoromycotina</taxon>
        <taxon>Mucoromycetes</taxon>
        <taxon>Mucorales</taxon>
        <taxon>Mucorineae</taxon>
        <taxon>Mucoraceae</taxon>
        <taxon>Apophysomyces</taxon>
    </lineage>
</organism>
<comment type="cofactor">
    <cofactor evidence="1 5">
        <name>Zn(2+)</name>
        <dbReference type="ChEBI" id="CHEBI:29105"/>
    </cofactor>
</comment>
<dbReference type="SUPFAM" id="SSF50129">
    <property type="entry name" value="GroES-like"/>
    <property type="match status" value="1"/>
</dbReference>
<dbReference type="InterPro" id="IPR036291">
    <property type="entry name" value="NAD(P)-bd_dom_sf"/>
</dbReference>
<dbReference type="GO" id="GO:0016616">
    <property type="term" value="F:oxidoreductase activity, acting on the CH-OH group of donors, NAD or NADP as acceptor"/>
    <property type="evidence" value="ECO:0007669"/>
    <property type="project" value="InterPro"/>
</dbReference>
<reference evidence="7" key="1">
    <citation type="submission" date="2020-01" db="EMBL/GenBank/DDBJ databases">
        <title>Genome Sequencing of Three Apophysomyces-Like Fungal Strains Confirms a Novel Fungal Genus in the Mucoromycota with divergent Burkholderia-like Endosymbiotic Bacteria.</title>
        <authorList>
            <person name="Stajich J.E."/>
            <person name="Macias A.M."/>
            <person name="Carter-House D."/>
            <person name="Lovett B."/>
            <person name="Kasson L.R."/>
            <person name="Berry K."/>
            <person name="Grigoriev I."/>
            <person name="Chang Y."/>
            <person name="Spatafora J."/>
            <person name="Kasson M.T."/>
        </authorList>
    </citation>
    <scope>NUCLEOTIDE SEQUENCE</scope>
    <source>
        <strain evidence="7">NRRL A-21654</strain>
    </source>
</reference>
<accession>A0A8H7BH31</accession>
<dbReference type="Gene3D" id="3.40.50.720">
    <property type="entry name" value="NAD(P)-binding Rossmann-like Domain"/>
    <property type="match status" value="1"/>
</dbReference>
<evidence type="ECO:0000256" key="3">
    <source>
        <dbReference type="ARBA" id="ARBA00022833"/>
    </source>
</evidence>
<keyword evidence="2 5" id="KW-0479">Metal-binding</keyword>
<dbReference type="OrthoDB" id="1560166at2759"/>
<feature type="domain" description="Enoyl reductase (ER)" evidence="6">
    <location>
        <begin position="13"/>
        <end position="319"/>
    </location>
</feature>
<comment type="caution">
    <text evidence="7">The sequence shown here is derived from an EMBL/GenBank/DDBJ whole genome shotgun (WGS) entry which is preliminary data.</text>
</comment>
<dbReference type="Proteomes" id="UP000605846">
    <property type="component" value="Unassembled WGS sequence"/>
</dbReference>
<evidence type="ECO:0000256" key="1">
    <source>
        <dbReference type="ARBA" id="ARBA00001947"/>
    </source>
</evidence>
<dbReference type="Pfam" id="PF08240">
    <property type="entry name" value="ADH_N"/>
    <property type="match status" value="1"/>
</dbReference>
<keyword evidence="3 5" id="KW-0862">Zinc</keyword>
<dbReference type="EMBL" id="JABAYA010000240">
    <property type="protein sequence ID" value="KAF7721726.1"/>
    <property type="molecule type" value="Genomic_DNA"/>
</dbReference>
<dbReference type="CDD" id="cd05283">
    <property type="entry name" value="CAD1"/>
    <property type="match status" value="1"/>
</dbReference>
<dbReference type="SMART" id="SM00829">
    <property type="entry name" value="PKS_ER"/>
    <property type="match status" value="1"/>
</dbReference>
<dbReference type="Gene3D" id="3.90.180.10">
    <property type="entry name" value="Medium-chain alcohol dehydrogenases, catalytic domain"/>
    <property type="match status" value="1"/>
</dbReference>
<dbReference type="FunFam" id="3.40.50.720:FF:000022">
    <property type="entry name" value="Cinnamyl alcohol dehydrogenase"/>
    <property type="match status" value="1"/>
</dbReference>
<dbReference type="AlphaFoldDB" id="A0A8H7BH31"/>
<evidence type="ECO:0000256" key="4">
    <source>
        <dbReference type="ARBA" id="ARBA00023002"/>
    </source>
</evidence>
<dbReference type="InterPro" id="IPR002328">
    <property type="entry name" value="ADH_Zn_CS"/>
</dbReference>
<keyword evidence="8" id="KW-1185">Reference proteome</keyword>
<sequence length="341" mass="37462">MATGKTFKIDAFSTTEDGKFQPTSYESRPLGKHDVYIKIKASGICHTDSMYAEMTPPNTILGHEPVGVVMETGSEVKRLKVGDLVGYSYLRHACLDCYNCNSGNEIMCRERVLFPEGGCNGFAKAAVVDSRFVYSIPDAMEAKHAGPLMCAGITVFNCLYQAKVLPTARVAVVGIGGLGHLALQFARAWGCHVTAISHSPHKKHEAIGFGAHDFLDSSEFTEESIKDLEKFDIILDTVSADLDWDLYLGLLRPNGNIYLIGVPHNPIQIKNIFPLLQEQIGIRGTMVGGRATIQLMLEFAARHDIKPAIEEYPLTAEGLTQGNDICKRNKARYRAVLIAEE</sequence>
<keyword evidence="4" id="KW-0560">Oxidoreductase</keyword>
<dbReference type="InterPro" id="IPR011032">
    <property type="entry name" value="GroES-like_sf"/>
</dbReference>
<dbReference type="InterPro" id="IPR013154">
    <property type="entry name" value="ADH-like_N"/>
</dbReference>
<dbReference type="PANTHER" id="PTHR42683">
    <property type="entry name" value="ALDEHYDE REDUCTASE"/>
    <property type="match status" value="1"/>
</dbReference>
<name>A0A8H7BH31_9FUNG</name>
<dbReference type="Pfam" id="PF00107">
    <property type="entry name" value="ADH_zinc_N"/>
    <property type="match status" value="1"/>
</dbReference>
<evidence type="ECO:0000313" key="7">
    <source>
        <dbReference type="EMBL" id="KAF7721726.1"/>
    </source>
</evidence>
<dbReference type="InterPro" id="IPR047109">
    <property type="entry name" value="CAD-like"/>
</dbReference>
<evidence type="ECO:0000313" key="8">
    <source>
        <dbReference type="Proteomes" id="UP000605846"/>
    </source>
</evidence>
<evidence type="ECO:0000256" key="2">
    <source>
        <dbReference type="ARBA" id="ARBA00022723"/>
    </source>
</evidence>
<comment type="similarity">
    <text evidence="5">Belongs to the zinc-containing alcohol dehydrogenase family.</text>
</comment>
<evidence type="ECO:0000259" key="6">
    <source>
        <dbReference type="SMART" id="SM00829"/>
    </source>
</evidence>
<evidence type="ECO:0000256" key="5">
    <source>
        <dbReference type="RuleBase" id="RU361277"/>
    </source>
</evidence>
<proteinExistence type="inferred from homology"/>
<dbReference type="GO" id="GO:0008270">
    <property type="term" value="F:zinc ion binding"/>
    <property type="evidence" value="ECO:0007669"/>
    <property type="project" value="InterPro"/>
</dbReference>
<dbReference type="SUPFAM" id="SSF51735">
    <property type="entry name" value="NAD(P)-binding Rossmann-fold domains"/>
    <property type="match status" value="1"/>
</dbReference>
<dbReference type="InterPro" id="IPR013149">
    <property type="entry name" value="ADH-like_C"/>
</dbReference>
<gene>
    <name evidence="7" type="ORF">EC973_004262</name>
</gene>